<dbReference type="EMBL" id="JBBPBN010000030">
    <property type="protein sequence ID" value="KAK9005468.1"/>
    <property type="molecule type" value="Genomic_DNA"/>
</dbReference>
<evidence type="ECO:0000313" key="6">
    <source>
        <dbReference type="EMBL" id="KAK9005468.1"/>
    </source>
</evidence>
<gene>
    <name evidence="6" type="ORF">V6N11_042899</name>
</gene>
<comment type="subcellular location">
    <subcellularLocation>
        <location evidence="1">Cytoplasm</location>
        <location evidence="1">Cytoskeleton</location>
    </subcellularLocation>
</comment>
<dbReference type="SUPFAM" id="SSF55770">
    <property type="entry name" value="Profilin (actin-binding protein)"/>
    <property type="match status" value="1"/>
</dbReference>
<dbReference type="PRINTS" id="PR00392">
    <property type="entry name" value="PROFILIN"/>
</dbReference>
<reference evidence="6 7" key="1">
    <citation type="journal article" date="2024" name="G3 (Bethesda)">
        <title>Genome assembly of Hibiscus sabdariffa L. provides insights into metabolisms of medicinal natural products.</title>
        <authorList>
            <person name="Kim T."/>
        </authorList>
    </citation>
    <scope>NUCLEOTIDE SEQUENCE [LARGE SCALE GENOMIC DNA]</scope>
    <source>
        <strain evidence="6">TK-2024</strain>
        <tissue evidence="6">Old leaves</tissue>
    </source>
</reference>
<evidence type="ECO:0008006" key="8">
    <source>
        <dbReference type="Google" id="ProtNLM"/>
    </source>
</evidence>
<evidence type="ECO:0000256" key="3">
    <source>
        <dbReference type="ARBA" id="ARBA00022490"/>
    </source>
</evidence>
<keyword evidence="5" id="KW-0206">Cytoskeleton</keyword>
<dbReference type="PANTHER" id="PTHR11604:SF49">
    <property type="entry name" value="PROFILIN-2"/>
    <property type="match status" value="1"/>
</dbReference>
<keyword evidence="4" id="KW-0009">Actin-binding</keyword>
<dbReference type="Proteomes" id="UP001396334">
    <property type="component" value="Unassembled WGS sequence"/>
</dbReference>
<comment type="caution">
    <text evidence="6">The sequence shown here is derived from an EMBL/GenBank/DDBJ whole genome shotgun (WGS) entry which is preliminary data.</text>
</comment>
<evidence type="ECO:0000256" key="1">
    <source>
        <dbReference type="ARBA" id="ARBA00004245"/>
    </source>
</evidence>
<evidence type="ECO:0000256" key="4">
    <source>
        <dbReference type="ARBA" id="ARBA00023203"/>
    </source>
</evidence>
<dbReference type="Gene3D" id="3.30.450.30">
    <property type="entry name" value="Dynein light chain 2a, cytoplasmic"/>
    <property type="match status" value="1"/>
</dbReference>
<proteinExistence type="inferred from homology"/>
<evidence type="ECO:0000256" key="5">
    <source>
        <dbReference type="ARBA" id="ARBA00023212"/>
    </source>
</evidence>
<protein>
    <recommendedName>
        <fullName evidence="8">Profilin</fullName>
    </recommendedName>
</protein>
<dbReference type="PRINTS" id="PR01640">
    <property type="entry name" value="PROFILINPLNT"/>
</dbReference>
<keyword evidence="3" id="KW-0963">Cytoplasm</keyword>
<organism evidence="6 7">
    <name type="scientific">Hibiscus sabdariffa</name>
    <name type="common">roselle</name>
    <dbReference type="NCBI Taxonomy" id="183260"/>
    <lineage>
        <taxon>Eukaryota</taxon>
        <taxon>Viridiplantae</taxon>
        <taxon>Streptophyta</taxon>
        <taxon>Embryophyta</taxon>
        <taxon>Tracheophyta</taxon>
        <taxon>Spermatophyta</taxon>
        <taxon>Magnoliopsida</taxon>
        <taxon>eudicotyledons</taxon>
        <taxon>Gunneridae</taxon>
        <taxon>Pentapetalae</taxon>
        <taxon>rosids</taxon>
        <taxon>malvids</taxon>
        <taxon>Malvales</taxon>
        <taxon>Malvaceae</taxon>
        <taxon>Malvoideae</taxon>
        <taxon>Hibiscus</taxon>
    </lineage>
</organism>
<dbReference type="InterPro" id="IPR005455">
    <property type="entry name" value="PFN_euk"/>
</dbReference>
<dbReference type="PANTHER" id="PTHR11604">
    <property type="entry name" value="PROFILIN"/>
    <property type="match status" value="1"/>
</dbReference>
<sequence length="80" mass="8535">MNDFVEPGSLALAKLYQGKSGAAIRGKKVVLSISSKVLGGVTVTKTNQTLTIGIYDELMTSGQCNMIFERHGDYLIGQGL</sequence>
<evidence type="ECO:0000256" key="2">
    <source>
        <dbReference type="ARBA" id="ARBA00010058"/>
    </source>
</evidence>
<evidence type="ECO:0000313" key="7">
    <source>
        <dbReference type="Proteomes" id="UP001396334"/>
    </source>
</evidence>
<dbReference type="InterPro" id="IPR036140">
    <property type="entry name" value="PFN_sf"/>
</dbReference>
<dbReference type="Pfam" id="PF00235">
    <property type="entry name" value="Profilin"/>
    <property type="match status" value="1"/>
</dbReference>
<comment type="similarity">
    <text evidence="2">Belongs to the profilin family.</text>
</comment>
<dbReference type="InterPro" id="IPR048278">
    <property type="entry name" value="PFN"/>
</dbReference>
<keyword evidence="7" id="KW-1185">Reference proteome</keyword>
<accession>A0ABR2QXZ1</accession>
<name>A0ABR2QXZ1_9ROSI</name>